<keyword evidence="2" id="KW-1185">Reference proteome</keyword>
<comment type="caution">
    <text evidence="1">The sequence shown here is derived from an EMBL/GenBank/DDBJ whole genome shotgun (WGS) entry which is preliminary data.</text>
</comment>
<dbReference type="Proteomes" id="UP001374599">
    <property type="component" value="Unassembled WGS sequence"/>
</dbReference>
<proteinExistence type="predicted"/>
<evidence type="ECO:0000313" key="2">
    <source>
        <dbReference type="Proteomes" id="UP001374599"/>
    </source>
</evidence>
<gene>
    <name evidence="1" type="ORF">AN2V17_30540</name>
</gene>
<protein>
    <submittedName>
        <fullName evidence="1">Uncharacterized protein</fullName>
    </submittedName>
</protein>
<organism evidence="1 2">
    <name type="scientific">Vallitalea maricola</name>
    <dbReference type="NCBI Taxonomy" id="3074433"/>
    <lineage>
        <taxon>Bacteria</taxon>
        <taxon>Bacillati</taxon>
        <taxon>Bacillota</taxon>
        <taxon>Clostridia</taxon>
        <taxon>Lachnospirales</taxon>
        <taxon>Vallitaleaceae</taxon>
        <taxon>Vallitalea</taxon>
    </lineage>
</organism>
<dbReference type="EMBL" id="BTPU01000053">
    <property type="protein sequence ID" value="GMQ63818.1"/>
    <property type="molecule type" value="Genomic_DNA"/>
</dbReference>
<accession>A0ACB5UMQ9</accession>
<sequence>MNIKILNKRLALIVFIILSIFIISGCDDKLPVQETVTPPKQLEENRESKIIDKKASPDNVEQVDIGLEEEKMKKEGDLNEEENLQEDLTEGDGKTVEGPYRNGLEISRTYGNGEYIFRLPNDDNNFEIFYKTKNSEEEVYDTVYDERHDAIVENRFLSQFYVKDNDDDGIEELYLFFEDFFELQMILVLRPINDSHQLHSTFFGHGQSMFEYEDINEDGVPDLISPHPGGGGTTTTWKGLDLVNVYNPENLNYEFSYKMTRKKYEDRHEKLTLELTNYASPENWEALLESSADLGLVKECEEQIEKSKSLEELNVHPDWQGPYDTYFEYVIARAKEYKNVWEDLKESDATEKR</sequence>
<reference evidence="1" key="1">
    <citation type="submission" date="2023-09" db="EMBL/GenBank/DDBJ databases">
        <title>Vallitalea sediminicola and Vallitalea maricola sp. nov., anaerobic bacteria isolated from marine sediment.</title>
        <authorList>
            <person name="Hirano S."/>
            <person name="Maeda A."/>
            <person name="Terahara T."/>
            <person name="Mori K."/>
            <person name="Hamada M."/>
            <person name="Matsumoto R."/>
            <person name="Kobayashi T."/>
        </authorList>
    </citation>
    <scope>NUCLEOTIDE SEQUENCE</scope>
    <source>
        <strain evidence="1">AN17-2</strain>
    </source>
</reference>
<name>A0ACB5UMQ9_9FIRM</name>
<evidence type="ECO:0000313" key="1">
    <source>
        <dbReference type="EMBL" id="GMQ63818.1"/>
    </source>
</evidence>